<dbReference type="EC" id="5.6.2.3" evidence="10"/>
<keyword evidence="8" id="KW-0413">Isomerase</keyword>
<evidence type="ECO:0000256" key="7">
    <source>
        <dbReference type="ARBA" id="ARBA00023125"/>
    </source>
</evidence>
<dbReference type="GO" id="GO:0005829">
    <property type="term" value="C:cytosol"/>
    <property type="evidence" value="ECO:0007669"/>
    <property type="project" value="TreeGrafter"/>
</dbReference>
<proteinExistence type="inferred from homology"/>
<keyword evidence="4" id="KW-0378">Hydrolase</keyword>
<dbReference type="SUPFAM" id="SSF52540">
    <property type="entry name" value="P-loop containing nucleoside triphosphate hydrolases"/>
    <property type="match status" value="1"/>
</dbReference>
<dbReference type="PROSITE" id="PS50818">
    <property type="entry name" value="INTEIN_C_TER"/>
    <property type="match status" value="1"/>
</dbReference>
<evidence type="ECO:0000256" key="10">
    <source>
        <dbReference type="ARBA" id="ARBA00044969"/>
    </source>
</evidence>
<dbReference type="GO" id="GO:0005524">
    <property type="term" value="F:ATP binding"/>
    <property type="evidence" value="ECO:0007669"/>
    <property type="project" value="UniProtKB-KW"/>
</dbReference>
<dbReference type="Proteomes" id="UP000012073">
    <property type="component" value="Plastid Pltd"/>
</dbReference>
<protein>
    <recommendedName>
        <fullName evidence="10">DNA 5'-3' helicase</fullName>
        <ecNumber evidence="10">5.6.2.3</ecNumber>
    </recommendedName>
    <alternativeName>
        <fullName evidence="11">DNA 5'-3' helicase DnaB</fullName>
    </alternativeName>
</protein>
<evidence type="ECO:0000256" key="2">
    <source>
        <dbReference type="ARBA" id="ARBA00022705"/>
    </source>
</evidence>
<accession>M5DBN6</accession>
<evidence type="ECO:0000256" key="4">
    <source>
        <dbReference type="ARBA" id="ARBA00022801"/>
    </source>
</evidence>
<dbReference type="EMBL" id="HF562234">
    <property type="protein sequence ID" value="CCP38092.1"/>
    <property type="molecule type" value="Genomic_DNA"/>
</dbReference>
<evidence type="ECO:0000256" key="9">
    <source>
        <dbReference type="ARBA" id="ARBA00044940"/>
    </source>
</evidence>
<reference evidence="14 15" key="1">
    <citation type="journal article" date="2013" name="PLoS ONE">
        <title>Evolution of red algal plastid genomes: ancient architectures, introns, horizontal gene transfer, and taxonomic utility of plastid markers.</title>
        <authorList>
            <person name="Janouskovec J."/>
            <person name="Liu S.-L."/>
            <person name="Martone P.T."/>
            <person name="Carre W."/>
            <person name="Leblanc C."/>
            <person name="Collen J."/>
            <person name="Keeling P.J."/>
        </authorList>
    </citation>
    <scope>NUCLEOTIDE SEQUENCE [LARGE SCALE GENOMIC DNA]</scope>
    <source>
        <strain evidence="15">cv. Stackhouse</strain>
    </source>
</reference>
<dbReference type="GeneID" id="14971139"/>
<comment type="catalytic activity">
    <reaction evidence="12">
        <text>ATP + H2O = ADP + phosphate + H(+)</text>
        <dbReference type="Rhea" id="RHEA:13065"/>
        <dbReference type="ChEBI" id="CHEBI:15377"/>
        <dbReference type="ChEBI" id="CHEBI:15378"/>
        <dbReference type="ChEBI" id="CHEBI:30616"/>
        <dbReference type="ChEBI" id="CHEBI:43474"/>
        <dbReference type="ChEBI" id="CHEBI:456216"/>
        <dbReference type="EC" id="5.6.2.3"/>
    </reaction>
</comment>
<dbReference type="Gene3D" id="1.10.860.10">
    <property type="entry name" value="DNAb Helicase, Chain A"/>
    <property type="match status" value="1"/>
</dbReference>
<dbReference type="GO" id="GO:0016787">
    <property type="term" value="F:hydrolase activity"/>
    <property type="evidence" value="ECO:0007669"/>
    <property type="project" value="UniProtKB-KW"/>
</dbReference>
<sequence length="598" mass="69975">MHNLQQHFLPPQNYIAEEILLGSLIVKPALFDLIFQSLRIECLFLESHRIIYRNLITIHKKKEISAINLIYSLQNGRMLHIIGGINKIITIIKQSQTLTDSIHSNFYINEIIKIIYENYIKRLIIQYGYNIVLLTHNKKISNEQLFFKLSQYINYIRDKANFKNIDNLQMLIGNLVSNIQYKNCNLIYLSHNISSGFEELDNLIHGLPNGDLIVIAGRPSMGKTSFVTNIAYNILQTSKVRLCIFTLEMTKMQILHKLISVGSTIPVHDILYGHININEWRLIQYICDNLLKARIYINDIASVSIDEIIYISKFIIKGENCKSIIIIDYLQLIQASNLKVESRAQELSYITRQLKILAQNLNVPVIILSQLNRNIETRINKKPILSDLKESGCISYKMLNHVDDCNALNIKNLIKYKHVMYLNNIEFKSSTIKKLNKNNYTDKIYLFNQYIFNCYMCNKYQIYITSNHKIFNHNNWFIQNQISKEETILSYMTTLYNKLQITRYFLTKINFNQYNLVYDLKRKHYTNYISNHIILHNSIEQDADIVIMLHCNILNSEIKIDSKILDITITKNRNGSTGCFQLLFHPQNTSFSNIKSVK</sequence>
<evidence type="ECO:0000256" key="5">
    <source>
        <dbReference type="ARBA" id="ARBA00022806"/>
    </source>
</evidence>
<dbReference type="InterPro" id="IPR036185">
    <property type="entry name" value="DNA_heli_DnaB-like_N_sf"/>
</dbReference>
<dbReference type="InterPro" id="IPR016136">
    <property type="entry name" value="DNA_helicase_N/primase_C"/>
</dbReference>
<keyword evidence="2" id="KW-0235">DNA replication</keyword>
<dbReference type="SUPFAM" id="SSF48024">
    <property type="entry name" value="N-terminal domain of DnaB helicase"/>
    <property type="match status" value="1"/>
</dbReference>
<evidence type="ECO:0000256" key="8">
    <source>
        <dbReference type="ARBA" id="ARBA00023235"/>
    </source>
</evidence>
<name>M5DBN6_CHOCR</name>
<comment type="similarity">
    <text evidence="1">Belongs to the helicase family. DnaB subfamily.</text>
</comment>
<gene>
    <name evidence="14" type="primary">dnaB</name>
    <name evidence="14" type="ORF">CHC_345</name>
</gene>
<keyword evidence="7" id="KW-0238">DNA-binding</keyword>
<dbReference type="GO" id="GO:0043139">
    <property type="term" value="F:5'-3' DNA helicase activity"/>
    <property type="evidence" value="ECO:0007669"/>
    <property type="project" value="UniProtKB-EC"/>
</dbReference>
<evidence type="ECO:0000256" key="12">
    <source>
        <dbReference type="ARBA" id="ARBA00048954"/>
    </source>
</evidence>
<dbReference type="Pfam" id="PF03796">
    <property type="entry name" value="DnaB_C"/>
    <property type="match status" value="1"/>
</dbReference>
<dbReference type="AlphaFoldDB" id="M5DBN6"/>
<evidence type="ECO:0000313" key="14">
    <source>
        <dbReference type="EMBL" id="CCP38092.1"/>
    </source>
</evidence>
<dbReference type="OMA" id="IEFHARI"/>
<dbReference type="SUPFAM" id="SSF51294">
    <property type="entry name" value="Hedgehog/intein (Hint) domain"/>
    <property type="match status" value="1"/>
</dbReference>
<organism evidence="14 15">
    <name type="scientific">Chondrus crispus</name>
    <name type="common">Carrageen Irish moss</name>
    <name type="synonym">Polymorpha crispa</name>
    <dbReference type="NCBI Taxonomy" id="2769"/>
    <lineage>
        <taxon>Eukaryota</taxon>
        <taxon>Rhodophyta</taxon>
        <taxon>Florideophyceae</taxon>
        <taxon>Rhodymeniophycidae</taxon>
        <taxon>Gigartinales</taxon>
        <taxon>Gigartinaceae</taxon>
        <taxon>Chondrus</taxon>
    </lineage>
</organism>
<evidence type="ECO:0000259" key="13">
    <source>
        <dbReference type="PROSITE" id="PS51199"/>
    </source>
</evidence>
<evidence type="ECO:0000256" key="6">
    <source>
        <dbReference type="ARBA" id="ARBA00022840"/>
    </source>
</evidence>
<dbReference type="InterPro" id="IPR027417">
    <property type="entry name" value="P-loop_NTPase"/>
</dbReference>
<dbReference type="InterPro" id="IPR036844">
    <property type="entry name" value="Hint_dom_sf"/>
</dbReference>
<keyword evidence="3" id="KW-0547">Nucleotide-binding</keyword>
<dbReference type="Gramene" id="CCP38092">
    <property type="protein sequence ID" value="CCP38092"/>
    <property type="gene ID" value="CHC_345"/>
</dbReference>
<dbReference type="GO" id="GO:0003677">
    <property type="term" value="F:DNA binding"/>
    <property type="evidence" value="ECO:0007669"/>
    <property type="project" value="UniProtKB-KW"/>
</dbReference>
<keyword evidence="6" id="KW-0067">ATP-binding</keyword>
<dbReference type="PANTHER" id="PTHR30153:SF2">
    <property type="entry name" value="REPLICATIVE DNA HELICASE"/>
    <property type="match status" value="1"/>
</dbReference>
<dbReference type="InterPro" id="IPR007693">
    <property type="entry name" value="DNA_helicase_DnaB-like_N"/>
</dbReference>
<dbReference type="OrthoDB" id="448835at2759"/>
<evidence type="ECO:0000256" key="11">
    <source>
        <dbReference type="ARBA" id="ARBA00045002"/>
    </source>
</evidence>
<evidence type="ECO:0000256" key="3">
    <source>
        <dbReference type="ARBA" id="ARBA00022741"/>
    </source>
</evidence>
<evidence type="ECO:0000313" key="15">
    <source>
        <dbReference type="Proteomes" id="UP000012073"/>
    </source>
</evidence>
<keyword evidence="5 14" id="KW-0347">Helicase</keyword>
<dbReference type="InterPro" id="IPR007694">
    <property type="entry name" value="DNA_helicase_DnaB-like_C"/>
</dbReference>
<dbReference type="STRING" id="2769.M5DBN6"/>
<dbReference type="KEGG" id="ccp:CHC_345"/>
<dbReference type="GO" id="GO:0006260">
    <property type="term" value="P:DNA replication"/>
    <property type="evidence" value="ECO:0007669"/>
    <property type="project" value="UniProtKB-KW"/>
</dbReference>
<keyword evidence="15" id="KW-1185">Reference proteome</keyword>
<comment type="function">
    <text evidence="9">The intein is an endonuclease.</text>
</comment>
<keyword evidence="14" id="KW-0934">Plastid</keyword>
<evidence type="ECO:0000256" key="1">
    <source>
        <dbReference type="ARBA" id="ARBA00008428"/>
    </source>
</evidence>
<dbReference type="PANTHER" id="PTHR30153">
    <property type="entry name" value="REPLICATIVE DNA HELICASE DNAB"/>
    <property type="match status" value="1"/>
</dbReference>
<dbReference type="Gene3D" id="3.40.50.300">
    <property type="entry name" value="P-loop containing nucleotide triphosphate hydrolases"/>
    <property type="match status" value="2"/>
</dbReference>
<dbReference type="PROSITE" id="PS51199">
    <property type="entry name" value="SF4_HELICASE"/>
    <property type="match status" value="2"/>
</dbReference>
<feature type="domain" description="SF4 helicase" evidence="13">
    <location>
        <begin position="186"/>
        <end position="392"/>
    </location>
</feature>
<geneLocation type="plastid" evidence="14"/>
<dbReference type="Pfam" id="PF00772">
    <property type="entry name" value="DnaB"/>
    <property type="match status" value="1"/>
</dbReference>
<dbReference type="InterPro" id="IPR030934">
    <property type="entry name" value="Intein_C"/>
</dbReference>
<feature type="domain" description="SF4 helicase" evidence="13">
    <location>
        <begin position="538"/>
        <end position="598"/>
    </location>
</feature>
<dbReference type="RefSeq" id="YP_007627345.1">
    <property type="nucleotide sequence ID" value="NC_020795.1"/>
</dbReference>